<protein>
    <submittedName>
        <fullName evidence="3">Type II toxin-antitoxin system RelE/ParE family toxin</fullName>
    </submittedName>
</protein>
<dbReference type="Proteomes" id="UP000516514">
    <property type="component" value="Chromosome"/>
</dbReference>
<dbReference type="KEGG" id="wms:ID128_05390"/>
<keyword evidence="4" id="KW-1185">Reference proteome</keyword>
<evidence type="ECO:0000313" key="3">
    <source>
        <dbReference type="EMBL" id="QOD38865.1"/>
    </source>
</evidence>
<evidence type="ECO:0000313" key="4">
    <source>
        <dbReference type="Proteomes" id="UP000516514"/>
    </source>
</evidence>
<dbReference type="Pfam" id="PF05016">
    <property type="entry name" value="ParE_toxin"/>
    <property type="match status" value="1"/>
</dbReference>
<dbReference type="AlphaFoldDB" id="A0A7M3U380"/>
<organism evidence="3 4">
    <name type="scientific">Candidatus Wolbachia massiliensis</name>
    <dbReference type="NCBI Taxonomy" id="1845000"/>
    <lineage>
        <taxon>Bacteria</taxon>
        <taxon>Pseudomonadati</taxon>
        <taxon>Pseudomonadota</taxon>
        <taxon>Alphaproteobacteria</taxon>
        <taxon>Rickettsiales</taxon>
        <taxon>Anaplasmataceae</taxon>
        <taxon>Wolbachieae</taxon>
        <taxon>Wolbachia</taxon>
    </lineage>
</organism>
<name>A0A7M3U380_9RICK</name>
<gene>
    <name evidence="3" type="ORF">ID128_05390</name>
</gene>
<proteinExistence type="inferred from homology"/>
<dbReference type="InterPro" id="IPR007712">
    <property type="entry name" value="RelE/ParE_toxin"/>
</dbReference>
<sequence>MKYKITYLENVIKKDLPALSPPIKKSITRAINERIAAEPMKVGTPLLYEFKGHRRLQVSDYRIIYRVDIIECEVTITSIKHRKESYRKKN</sequence>
<reference evidence="3 4" key="1">
    <citation type="submission" date="2020-09" db="EMBL/GenBank/DDBJ databases">
        <title>An Earliest Endosymbiont, Wolbachia massiliensis sp. nov., Strain PL13 From the Bed Bug (Cimex hemipterius), Type strain of a New supergroup T.</title>
        <authorList>
            <person name="Laidoudi Y."/>
            <person name="Levasseur A."/>
            <person name="Medkour H."/>
            <person name="Maaloum M."/>
            <person name="BenKhedher M."/>
            <person name="Sambou M."/>
            <person name="Bassene H."/>
            <person name="Davoust B."/>
            <person name="Fenollar F."/>
            <person name="Raoult D."/>
            <person name="Mediannikov O."/>
        </authorList>
    </citation>
    <scope>NUCLEOTIDE SEQUENCE [LARGE SCALE GENOMIC DNA]</scope>
    <source>
        <strain evidence="3 4">PL13</strain>
    </source>
</reference>
<keyword evidence="2" id="KW-1277">Toxin-antitoxin system</keyword>
<dbReference type="InterPro" id="IPR035093">
    <property type="entry name" value="RelE/ParE_toxin_dom_sf"/>
</dbReference>
<evidence type="ECO:0000256" key="1">
    <source>
        <dbReference type="ARBA" id="ARBA00006226"/>
    </source>
</evidence>
<evidence type="ECO:0000256" key="2">
    <source>
        <dbReference type="ARBA" id="ARBA00022649"/>
    </source>
</evidence>
<comment type="similarity">
    <text evidence="1">Belongs to the RelE toxin family.</text>
</comment>
<dbReference type="SUPFAM" id="SSF143011">
    <property type="entry name" value="RelE-like"/>
    <property type="match status" value="1"/>
</dbReference>
<accession>A0A7M3U380</accession>
<dbReference type="PANTHER" id="PTHR35601">
    <property type="entry name" value="TOXIN RELE"/>
    <property type="match status" value="1"/>
</dbReference>
<dbReference type="EMBL" id="CP061738">
    <property type="protein sequence ID" value="QOD38865.1"/>
    <property type="molecule type" value="Genomic_DNA"/>
</dbReference>
<dbReference type="Gene3D" id="3.30.2310.20">
    <property type="entry name" value="RelE-like"/>
    <property type="match status" value="1"/>
</dbReference>
<dbReference type="PANTHER" id="PTHR35601:SF1">
    <property type="entry name" value="TOXIN RELE"/>
    <property type="match status" value="1"/>
</dbReference>